<evidence type="ECO:0000313" key="1">
    <source>
        <dbReference type="EMBL" id="KAJ3033149.1"/>
    </source>
</evidence>
<dbReference type="AlphaFoldDB" id="A0AAD5S0L0"/>
<dbReference type="EMBL" id="JADGJD010002336">
    <property type="protein sequence ID" value="KAJ3033149.1"/>
    <property type="molecule type" value="Genomic_DNA"/>
</dbReference>
<reference evidence="1" key="1">
    <citation type="submission" date="2020-05" db="EMBL/GenBank/DDBJ databases">
        <title>Phylogenomic resolution of chytrid fungi.</title>
        <authorList>
            <person name="Stajich J.E."/>
            <person name="Amses K."/>
            <person name="Simmons R."/>
            <person name="Seto K."/>
            <person name="Myers J."/>
            <person name="Bonds A."/>
            <person name="Quandt C.A."/>
            <person name="Barry K."/>
            <person name="Liu P."/>
            <person name="Grigoriev I."/>
            <person name="Longcore J.E."/>
            <person name="James T.Y."/>
        </authorList>
    </citation>
    <scope>NUCLEOTIDE SEQUENCE</scope>
    <source>
        <strain evidence="1">JEL0318</strain>
    </source>
</reference>
<evidence type="ECO:0000313" key="2">
    <source>
        <dbReference type="Proteomes" id="UP001212841"/>
    </source>
</evidence>
<organism evidence="1 2">
    <name type="scientific">Rhizophlyctis rosea</name>
    <dbReference type="NCBI Taxonomy" id="64517"/>
    <lineage>
        <taxon>Eukaryota</taxon>
        <taxon>Fungi</taxon>
        <taxon>Fungi incertae sedis</taxon>
        <taxon>Chytridiomycota</taxon>
        <taxon>Chytridiomycota incertae sedis</taxon>
        <taxon>Chytridiomycetes</taxon>
        <taxon>Rhizophlyctidales</taxon>
        <taxon>Rhizophlyctidaceae</taxon>
        <taxon>Rhizophlyctis</taxon>
    </lineage>
</organism>
<sequence>SGDLSGGDGESDMDFEVEDDGVTEVFDVAFDIVHRYVGDSCKHLKHIEDRTRANVYLLPVVSFKGSQAQVAAAVGIMKHTSKRFNFMHTKRLKRQQRYTDPAARKKRNRWTEQEQLTKTQQSEVDRAWADGDINDMFNAPLNIRRGSLQSLKNESYVSLGNLKRYLVAEYNVEPRPPITTGRWIYEVP</sequence>
<protein>
    <submittedName>
        <fullName evidence="1">Uncharacterized protein</fullName>
    </submittedName>
</protein>
<proteinExistence type="predicted"/>
<accession>A0AAD5S0L0</accession>
<dbReference type="Proteomes" id="UP001212841">
    <property type="component" value="Unassembled WGS sequence"/>
</dbReference>
<comment type="caution">
    <text evidence="1">The sequence shown here is derived from an EMBL/GenBank/DDBJ whole genome shotgun (WGS) entry which is preliminary data.</text>
</comment>
<gene>
    <name evidence="1" type="ORF">HK097_004958</name>
</gene>
<name>A0AAD5S0L0_9FUNG</name>
<feature type="non-terminal residue" evidence="1">
    <location>
        <position position="1"/>
    </location>
</feature>
<keyword evidence="2" id="KW-1185">Reference proteome</keyword>